<dbReference type="InterPro" id="IPR058792">
    <property type="entry name" value="Beta-barrel_RND_2"/>
</dbReference>
<dbReference type="Gene3D" id="2.40.30.170">
    <property type="match status" value="1"/>
</dbReference>
<evidence type="ECO:0000256" key="1">
    <source>
        <dbReference type="SAM" id="Coils"/>
    </source>
</evidence>
<feature type="transmembrane region" description="Helical" evidence="3">
    <location>
        <begin position="46"/>
        <end position="65"/>
    </location>
</feature>
<feature type="region of interest" description="Disordered" evidence="2">
    <location>
        <begin position="1"/>
        <end position="36"/>
    </location>
</feature>
<dbReference type="InterPro" id="IPR050739">
    <property type="entry name" value="MFP"/>
</dbReference>
<sequence>MMDDDGRRNRDLAMGEDDRNESGARQSRVPNDAVAAITPPRSKRPFVVLAIVLLALVVAGIVYWLHARQFATTTDAEIDGAIHRIAPRISGQVEAVLVHQNQHVAKGQLLVRLNAGTEIVALDRARAQRAQAVADVGTRNADVAQAEANVAVARANLFKAQRDAARYARVNPQAVTRTALDAATADLRATEARLDAAKQQVTGAEAGLVAAKAALKATDVAVENAKLQLSYTSIRAPASGYIAERSVRTGNVVAAGSGLMALVGDRLWVTANYKETELGHIHPGQHVRVYIDAVPGVAFHARVASIQRGTGSVFSLLPAQNATGNYVKIVQRVPVRIIFDDHRIGKYLLAPGMSAEPFIRIASK</sequence>
<dbReference type="EMBL" id="JAKGBZ010000011">
    <property type="protein sequence ID" value="MCF3946588.1"/>
    <property type="molecule type" value="Genomic_DNA"/>
</dbReference>
<dbReference type="PANTHER" id="PTHR30386">
    <property type="entry name" value="MEMBRANE FUSION SUBUNIT OF EMRAB-TOLC MULTIDRUG EFFLUX PUMP"/>
    <property type="match status" value="1"/>
</dbReference>
<dbReference type="PANTHER" id="PTHR30386:SF24">
    <property type="entry name" value="MULTIDRUG RESISTANCE EFFLUX PUMP"/>
    <property type="match status" value="1"/>
</dbReference>
<dbReference type="Pfam" id="PF25919">
    <property type="entry name" value="BSH_CusB"/>
    <property type="match status" value="1"/>
</dbReference>
<gene>
    <name evidence="6" type="ORF">L2A60_07820</name>
</gene>
<dbReference type="Proteomes" id="UP001521209">
    <property type="component" value="Unassembled WGS sequence"/>
</dbReference>
<accession>A0ABS9DV30</accession>
<evidence type="ECO:0000259" key="5">
    <source>
        <dbReference type="Pfam" id="PF25954"/>
    </source>
</evidence>
<dbReference type="Gene3D" id="1.10.287.470">
    <property type="entry name" value="Helix hairpin bin"/>
    <property type="match status" value="1"/>
</dbReference>
<feature type="compositionally biased region" description="Basic and acidic residues" evidence="2">
    <location>
        <begin position="1"/>
        <end position="22"/>
    </location>
</feature>
<reference evidence="6 7" key="1">
    <citation type="submission" date="2022-01" db="EMBL/GenBank/DDBJ databases">
        <authorList>
            <person name="Won M."/>
            <person name="Kim S.-J."/>
            <person name="Kwon S.-W."/>
        </authorList>
    </citation>
    <scope>NUCLEOTIDE SEQUENCE [LARGE SCALE GENOMIC DNA]</scope>
    <source>
        <strain evidence="6 7">KCTC 23505</strain>
    </source>
</reference>
<feature type="coiled-coil region" evidence="1">
    <location>
        <begin position="143"/>
        <end position="207"/>
    </location>
</feature>
<keyword evidence="3" id="KW-1133">Transmembrane helix</keyword>
<keyword evidence="1" id="KW-0175">Coiled coil</keyword>
<comment type="caution">
    <text evidence="6">The sequence shown here is derived from an EMBL/GenBank/DDBJ whole genome shotgun (WGS) entry which is preliminary data.</text>
</comment>
<dbReference type="InterPro" id="IPR058790">
    <property type="entry name" value="BSH_CusB"/>
</dbReference>
<protein>
    <submittedName>
        <fullName evidence="6">HlyD family secretion protein</fullName>
    </submittedName>
</protein>
<dbReference type="Gene3D" id="2.40.50.100">
    <property type="match status" value="1"/>
</dbReference>
<evidence type="ECO:0000256" key="2">
    <source>
        <dbReference type="SAM" id="MobiDB-lite"/>
    </source>
</evidence>
<keyword evidence="7" id="KW-1185">Reference proteome</keyword>
<evidence type="ECO:0000313" key="7">
    <source>
        <dbReference type="Proteomes" id="UP001521209"/>
    </source>
</evidence>
<organism evidence="6 7">
    <name type="scientific">Acidiphilium iwatense</name>
    <dbReference type="NCBI Taxonomy" id="768198"/>
    <lineage>
        <taxon>Bacteria</taxon>
        <taxon>Pseudomonadati</taxon>
        <taxon>Pseudomonadota</taxon>
        <taxon>Alphaproteobacteria</taxon>
        <taxon>Acetobacterales</taxon>
        <taxon>Acidocellaceae</taxon>
        <taxon>Acidiphilium</taxon>
    </lineage>
</organism>
<feature type="domain" description="CusB-like barrel-sandwich hybrid" evidence="4">
    <location>
        <begin position="85"/>
        <end position="261"/>
    </location>
</feature>
<keyword evidence="3" id="KW-0472">Membrane</keyword>
<evidence type="ECO:0000313" key="6">
    <source>
        <dbReference type="EMBL" id="MCF3946588.1"/>
    </source>
</evidence>
<keyword evidence="3" id="KW-0812">Transmembrane</keyword>
<evidence type="ECO:0000256" key="3">
    <source>
        <dbReference type="SAM" id="Phobius"/>
    </source>
</evidence>
<evidence type="ECO:0000259" key="4">
    <source>
        <dbReference type="Pfam" id="PF25919"/>
    </source>
</evidence>
<name>A0ABS9DV30_9PROT</name>
<feature type="domain" description="CusB-like beta-barrel" evidence="5">
    <location>
        <begin position="267"/>
        <end position="306"/>
    </location>
</feature>
<dbReference type="SUPFAM" id="SSF111369">
    <property type="entry name" value="HlyD-like secretion proteins"/>
    <property type="match status" value="2"/>
</dbReference>
<dbReference type="Pfam" id="PF25954">
    <property type="entry name" value="Beta-barrel_RND_2"/>
    <property type="match status" value="1"/>
</dbReference>
<proteinExistence type="predicted"/>